<dbReference type="AlphaFoldDB" id="A0A940DLV3"/>
<dbReference type="Proteomes" id="UP000771749">
    <property type="component" value="Unassembled WGS sequence"/>
</dbReference>
<feature type="domain" description="Glycosyl transferase family 1" evidence="1">
    <location>
        <begin position="178"/>
        <end position="346"/>
    </location>
</feature>
<organism evidence="3 4">
    <name type="scientific">Candidatus Cryptobacteroides gallistercoris</name>
    <dbReference type="NCBI Taxonomy" id="2840765"/>
    <lineage>
        <taxon>Bacteria</taxon>
        <taxon>Pseudomonadati</taxon>
        <taxon>Bacteroidota</taxon>
        <taxon>Bacteroidia</taxon>
        <taxon>Bacteroidales</taxon>
        <taxon>Candidatus Cryptobacteroides</taxon>
    </lineage>
</organism>
<feature type="domain" description="Glycosyltransferase subfamily 4-like N-terminal" evidence="2">
    <location>
        <begin position="14"/>
        <end position="170"/>
    </location>
</feature>
<sequence>MKILQLGKFYPVRGGVEKVMYDLTSGLSARGVDCDMMCVGSEGEEGVIRLNPHAELICCHNLVKVAATMISPALVRELSRRCRNYDIVHIHHPDPMACLALFCSGYKGKVVLHWHSDILKQKHLLKMYLPLQKWLIKRADVIVGTTPVYLEGSPYLTGVQHKTHVMPIGIRPVGCDAEAVRKVRDRYPGKKIVFSLGRLIEYKGYGTLIEAAEYLDDSYVVLIGGGGPLKHDLEKRIADAGLSDRVKLLGYVADDDVPAMYHACDVFCLSSVQKTEAFGIVQIEAMSCGKPLVATRIPDSGVAWVNKDGYSGINVAPSDPEAMASAIKTLMADTQVYAMFSRNSRARFNEMFTEEKMIDNCLGLYERLLCY</sequence>
<evidence type="ECO:0000313" key="4">
    <source>
        <dbReference type="Proteomes" id="UP000771749"/>
    </source>
</evidence>
<name>A0A940DLV3_9BACT</name>
<proteinExistence type="predicted"/>
<reference evidence="3" key="1">
    <citation type="submission" date="2020-10" db="EMBL/GenBank/DDBJ databases">
        <authorList>
            <person name="Gilroy R."/>
        </authorList>
    </citation>
    <scope>NUCLEOTIDE SEQUENCE</scope>
    <source>
        <strain evidence="3">F1-3629</strain>
    </source>
</reference>
<evidence type="ECO:0000259" key="1">
    <source>
        <dbReference type="Pfam" id="PF00534"/>
    </source>
</evidence>
<dbReference type="PANTHER" id="PTHR12526:SF627">
    <property type="entry name" value="D-RHAMNOSYLTRANSFERASE WBPZ"/>
    <property type="match status" value="1"/>
</dbReference>
<dbReference type="InterPro" id="IPR028098">
    <property type="entry name" value="Glyco_trans_4-like_N"/>
</dbReference>
<dbReference type="EMBL" id="JADIMJ010000028">
    <property type="protein sequence ID" value="MBO8453416.1"/>
    <property type="molecule type" value="Genomic_DNA"/>
</dbReference>
<dbReference type="Pfam" id="PF00534">
    <property type="entry name" value="Glycos_transf_1"/>
    <property type="match status" value="1"/>
</dbReference>
<dbReference type="Pfam" id="PF13439">
    <property type="entry name" value="Glyco_transf_4"/>
    <property type="match status" value="1"/>
</dbReference>
<evidence type="ECO:0000313" key="3">
    <source>
        <dbReference type="EMBL" id="MBO8453416.1"/>
    </source>
</evidence>
<protein>
    <submittedName>
        <fullName evidence="3">Glycosyltransferase</fullName>
    </submittedName>
</protein>
<comment type="caution">
    <text evidence="3">The sequence shown here is derived from an EMBL/GenBank/DDBJ whole genome shotgun (WGS) entry which is preliminary data.</text>
</comment>
<gene>
    <name evidence="3" type="ORF">IAC07_01680</name>
</gene>
<dbReference type="Gene3D" id="3.40.50.2000">
    <property type="entry name" value="Glycogen Phosphorylase B"/>
    <property type="match status" value="2"/>
</dbReference>
<dbReference type="InterPro" id="IPR001296">
    <property type="entry name" value="Glyco_trans_1"/>
</dbReference>
<dbReference type="GO" id="GO:0016757">
    <property type="term" value="F:glycosyltransferase activity"/>
    <property type="evidence" value="ECO:0007669"/>
    <property type="project" value="InterPro"/>
</dbReference>
<dbReference type="SUPFAM" id="SSF53756">
    <property type="entry name" value="UDP-Glycosyltransferase/glycogen phosphorylase"/>
    <property type="match status" value="1"/>
</dbReference>
<dbReference type="PANTHER" id="PTHR12526">
    <property type="entry name" value="GLYCOSYLTRANSFERASE"/>
    <property type="match status" value="1"/>
</dbReference>
<evidence type="ECO:0000259" key="2">
    <source>
        <dbReference type="Pfam" id="PF13439"/>
    </source>
</evidence>
<accession>A0A940DLV3</accession>
<reference evidence="3" key="2">
    <citation type="journal article" date="2021" name="PeerJ">
        <title>Extensive microbial diversity within the chicken gut microbiome revealed by metagenomics and culture.</title>
        <authorList>
            <person name="Gilroy R."/>
            <person name="Ravi A."/>
            <person name="Getino M."/>
            <person name="Pursley I."/>
            <person name="Horton D.L."/>
            <person name="Alikhan N.F."/>
            <person name="Baker D."/>
            <person name="Gharbi K."/>
            <person name="Hall N."/>
            <person name="Watson M."/>
            <person name="Adriaenssens E.M."/>
            <person name="Foster-Nyarko E."/>
            <person name="Jarju S."/>
            <person name="Secka A."/>
            <person name="Antonio M."/>
            <person name="Oren A."/>
            <person name="Chaudhuri R.R."/>
            <person name="La Ragione R."/>
            <person name="Hildebrand F."/>
            <person name="Pallen M.J."/>
        </authorList>
    </citation>
    <scope>NUCLEOTIDE SEQUENCE</scope>
    <source>
        <strain evidence="3">F1-3629</strain>
    </source>
</reference>